<keyword evidence="3" id="KW-0408">Iron</keyword>
<evidence type="ECO:0000256" key="1">
    <source>
        <dbReference type="ARBA" id="ARBA00010312"/>
    </source>
</evidence>
<dbReference type="Gene3D" id="2.20.25.90">
    <property type="entry name" value="ADC-like domains"/>
    <property type="match status" value="1"/>
</dbReference>
<dbReference type="InterPro" id="IPR006656">
    <property type="entry name" value="Mopterin_OxRdtase"/>
</dbReference>
<dbReference type="Pfam" id="PF04879">
    <property type="entry name" value="Molybdop_Fe4S4"/>
    <property type="match status" value="1"/>
</dbReference>
<dbReference type="eggNOG" id="COG0243">
    <property type="taxonomic scope" value="Bacteria"/>
</dbReference>
<dbReference type="PANTHER" id="PTHR43742">
    <property type="entry name" value="TRIMETHYLAMINE-N-OXIDE REDUCTASE"/>
    <property type="match status" value="1"/>
</dbReference>
<evidence type="ECO:0000313" key="7">
    <source>
        <dbReference type="Proteomes" id="UP000005555"/>
    </source>
</evidence>
<dbReference type="Gene3D" id="2.40.40.20">
    <property type="match status" value="1"/>
</dbReference>
<name>Q1YNX1_9GAMM</name>
<protein>
    <submittedName>
        <fullName evidence="6">Oxidoreductase, molybdopterin-binding</fullName>
    </submittedName>
</protein>
<evidence type="ECO:0000313" key="6">
    <source>
        <dbReference type="EMBL" id="EAS45912.1"/>
    </source>
</evidence>
<dbReference type="SUPFAM" id="SSF53706">
    <property type="entry name" value="Formate dehydrogenase/DMSO reductase, domains 1-3"/>
    <property type="match status" value="1"/>
</dbReference>
<dbReference type="InterPro" id="IPR009010">
    <property type="entry name" value="Asp_de-COase-like_dom_sf"/>
</dbReference>
<proteinExistence type="inferred from homology"/>
<keyword evidence="7" id="KW-1185">Reference proteome</keyword>
<dbReference type="Gene3D" id="3.40.228.10">
    <property type="entry name" value="Dimethylsulfoxide Reductase, domain 2"/>
    <property type="match status" value="1"/>
</dbReference>
<dbReference type="AlphaFoldDB" id="Q1YNX1"/>
<dbReference type="Proteomes" id="UP000005555">
    <property type="component" value="Unassembled WGS sequence"/>
</dbReference>
<feature type="domain" description="4Fe-4S Mo/W bis-MGD-type" evidence="5">
    <location>
        <begin position="5"/>
        <end position="61"/>
    </location>
</feature>
<reference evidence="6 7" key="1">
    <citation type="submission" date="2006-03" db="EMBL/GenBank/DDBJ databases">
        <authorList>
            <person name="Giovannoni S.J."/>
            <person name="Cho J.-C."/>
            <person name="Ferriera S."/>
            <person name="Johnson J."/>
            <person name="Kravitz S."/>
            <person name="Halpern A."/>
            <person name="Remington K."/>
            <person name="Beeson K."/>
            <person name="Tran B."/>
            <person name="Rogers Y.-H."/>
            <person name="Friedman R."/>
            <person name="Venter J.C."/>
        </authorList>
    </citation>
    <scope>NUCLEOTIDE SEQUENCE [LARGE SCALE GENOMIC DNA]</scope>
    <source>
        <strain evidence="6 7">HTCC2207</strain>
    </source>
</reference>
<dbReference type="HOGENOM" id="CLU_000422_13_3_6"/>
<comment type="similarity">
    <text evidence="1">Belongs to the prokaryotic molybdopterin-containing oxidoreductase family.</text>
</comment>
<dbReference type="EMBL" id="AAPI01000015">
    <property type="protein sequence ID" value="EAS45912.1"/>
    <property type="molecule type" value="Genomic_DNA"/>
</dbReference>
<dbReference type="OrthoDB" id="9815647at2"/>
<dbReference type="InterPro" id="IPR050612">
    <property type="entry name" value="Prok_Mopterin_Oxidored"/>
</dbReference>
<dbReference type="SMART" id="SM00926">
    <property type="entry name" value="Molybdop_Fe4S4"/>
    <property type="match status" value="1"/>
</dbReference>
<dbReference type="Pfam" id="PF00384">
    <property type="entry name" value="Molybdopterin"/>
    <property type="match status" value="1"/>
</dbReference>
<dbReference type="GO" id="GO:0046872">
    <property type="term" value="F:metal ion binding"/>
    <property type="evidence" value="ECO:0007669"/>
    <property type="project" value="UniProtKB-KW"/>
</dbReference>
<evidence type="ECO:0000256" key="2">
    <source>
        <dbReference type="ARBA" id="ARBA00022723"/>
    </source>
</evidence>
<dbReference type="SUPFAM" id="SSF50692">
    <property type="entry name" value="ADC-like"/>
    <property type="match status" value="1"/>
</dbReference>
<dbReference type="PANTHER" id="PTHR43742:SF2">
    <property type="entry name" value="ASSIMILATORY NITRATE REDUCTASE CATALYTIC SUBUNIT"/>
    <property type="match status" value="1"/>
</dbReference>
<dbReference type="InterPro" id="IPR006657">
    <property type="entry name" value="MoPterin_dinucl-bd_dom"/>
</dbReference>
<evidence type="ECO:0000256" key="3">
    <source>
        <dbReference type="ARBA" id="ARBA00023004"/>
    </source>
</evidence>
<sequence length="722" mass="78867">MPADIQTHYRACNLCEAICGLEIKTQGEQVLSIKGDKNDPLSHGYICPKGTAMQDIYTDPDRLRRPVKKQGDSWVEISWEEAFSTVAEKLTAVQDQHGADSVAFYAGNPNVHNYGSMTHASVLRKAVQTKTHFSATSLDQLPHHLTSLSLYGHQSLLPVPDIDHTNYMLIIGGNPLASNGSIMTVPNVPKRLKAIQERGGRFVVIDPRRTETAEIADQHLFIRPGTDAFLLMAMLNTLFAENLVNTGHLTDLLVGVDKVRSACESFTPELAEQRTGVAAEQIRQLARDMANIEGAVCYGRMGVSVQVYGTLCQWAINMINILTHSLDVRGGMMASSPAFGFVKPGESGAGHFAAFHSRVSGLPEFAGELPATVMAEEMLTEGEGQIRGLISIAGNPVLSAPNGQQIDQALAGLDFMVSLDFYINETTQHADIILPPTSALEHDHYDIAFHRLAVHNTARFNEAVFEPAAGTLHDWEIFNQLGQAIAAHKGMDSKPLPSPDKLVDKGIQRGPYSAAAGHELELTLDKIKQHPHGLDLGRLAPSLPERLCTSDGKITLLADYIVKDLQRLGVDQAVTEADELLLIGRRHIRSNNSWMHNSHRLVKGKPRWQLLMHPDDLAEHKIDDESQVRIQSRVGEVVTQVLASDEVMRGVVSLPHGWGHKRAGVSMGIASEQEGVSCNDLTDDQLIDQVSGNAALNGVPVRSLRRSPKLPRIVLPELAGAF</sequence>
<accession>Q1YNX1</accession>
<dbReference type="GO" id="GO:0016491">
    <property type="term" value="F:oxidoreductase activity"/>
    <property type="evidence" value="ECO:0007669"/>
    <property type="project" value="InterPro"/>
</dbReference>
<keyword evidence="4" id="KW-0411">Iron-sulfur</keyword>
<dbReference type="Gene3D" id="3.40.50.740">
    <property type="match status" value="1"/>
</dbReference>
<dbReference type="InterPro" id="IPR006963">
    <property type="entry name" value="Mopterin_OxRdtase_4Fe-4S_dom"/>
</dbReference>
<dbReference type="STRING" id="314287.GB2207_12002"/>
<dbReference type="GO" id="GO:0043546">
    <property type="term" value="F:molybdopterin cofactor binding"/>
    <property type="evidence" value="ECO:0007669"/>
    <property type="project" value="InterPro"/>
</dbReference>
<dbReference type="PROSITE" id="PS51669">
    <property type="entry name" value="4FE4S_MOW_BIS_MGD"/>
    <property type="match status" value="1"/>
</dbReference>
<dbReference type="GO" id="GO:0051536">
    <property type="term" value="F:iron-sulfur cluster binding"/>
    <property type="evidence" value="ECO:0007669"/>
    <property type="project" value="UniProtKB-KW"/>
</dbReference>
<gene>
    <name evidence="6" type="ORF">GB2207_12002</name>
</gene>
<evidence type="ECO:0000256" key="4">
    <source>
        <dbReference type="ARBA" id="ARBA00023014"/>
    </source>
</evidence>
<organism evidence="6 7">
    <name type="scientific">gamma proteobacterium HTCC2207</name>
    <dbReference type="NCBI Taxonomy" id="314287"/>
    <lineage>
        <taxon>Bacteria</taxon>
        <taxon>Pseudomonadati</taxon>
        <taxon>Pseudomonadota</taxon>
        <taxon>Gammaproteobacteria</taxon>
        <taxon>Cellvibrionales</taxon>
        <taxon>Porticoccaceae</taxon>
        <taxon>SAR92 clade</taxon>
    </lineage>
</organism>
<dbReference type="Pfam" id="PF01568">
    <property type="entry name" value="Molydop_binding"/>
    <property type="match status" value="1"/>
</dbReference>
<evidence type="ECO:0000259" key="5">
    <source>
        <dbReference type="PROSITE" id="PS51669"/>
    </source>
</evidence>
<comment type="caution">
    <text evidence="6">The sequence shown here is derived from an EMBL/GenBank/DDBJ whole genome shotgun (WGS) entry which is preliminary data.</text>
</comment>
<keyword evidence="2" id="KW-0479">Metal-binding</keyword>